<dbReference type="InterPro" id="IPR021833">
    <property type="entry name" value="DUF3425"/>
</dbReference>
<evidence type="ECO:0000313" key="3">
    <source>
        <dbReference type="Proteomes" id="UP001201262"/>
    </source>
</evidence>
<dbReference type="EMBL" id="JAJTJA010000009">
    <property type="protein sequence ID" value="KAH8694109.1"/>
    <property type="molecule type" value="Genomic_DNA"/>
</dbReference>
<dbReference type="AlphaFoldDB" id="A0AAD4KQY3"/>
<dbReference type="PANTHER" id="PTHR38116:SF1">
    <property type="entry name" value="BZIP DOMAIN-CONTAINING PROTEIN"/>
    <property type="match status" value="1"/>
</dbReference>
<accession>A0AAD4KQY3</accession>
<dbReference type="GeneID" id="70247071"/>
<name>A0AAD4KQY3_9EURO</name>
<feature type="compositionally biased region" description="Basic residues" evidence="1">
    <location>
        <begin position="26"/>
        <end position="44"/>
    </location>
</feature>
<protein>
    <recommendedName>
        <fullName evidence="4">BZIP domain-containing protein</fullName>
    </recommendedName>
</protein>
<sequence length="349" mass="39912">MPAMLVPAEARVLDDDWTETTNPVERRRRQNRLHQRAWRRRQRLQKNSEAEDPNPISPASSLVDRNMLQILALSHVSGRQRMQVTLKQLQNWNAFGAIIETLGDSAGTFAIWAELKVWRRWELISDFSPSDLCHTLKRDTSSSPEYPKQLEAVSSSAQQVDTLLFLNTKYTLHGSEYEVDFPLSLDHTLFVLIQHNALRGVLTNMAILLRLNGQDFQGWADFYTEDLALPTQESPPSLQFTHLQKTVSHESWIDVIPSASLRDNIIKYQDKFDPDALCSDFLGGYTEGENDIAGRGMMLWGDPWCSDSWEMSENLVRKWSFLLQGCSDMIASTNKWRAARGEKKLALNS</sequence>
<dbReference type="PANTHER" id="PTHR38116">
    <property type="entry name" value="CHROMOSOME 7, WHOLE GENOME SHOTGUN SEQUENCE"/>
    <property type="match status" value="1"/>
</dbReference>
<dbReference type="RefSeq" id="XP_046069779.1">
    <property type="nucleotide sequence ID" value="XM_046216784.1"/>
</dbReference>
<organism evidence="2 3">
    <name type="scientific">Talaromyces proteolyticus</name>
    <dbReference type="NCBI Taxonomy" id="1131652"/>
    <lineage>
        <taxon>Eukaryota</taxon>
        <taxon>Fungi</taxon>
        <taxon>Dikarya</taxon>
        <taxon>Ascomycota</taxon>
        <taxon>Pezizomycotina</taxon>
        <taxon>Eurotiomycetes</taxon>
        <taxon>Eurotiomycetidae</taxon>
        <taxon>Eurotiales</taxon>
        <taxon>Trichocomaceae</taxon>
        <taxon>Talaromyces</taxon>
        <taxon>Talaromyces sect. Bacilispori</taxon>
    </lineage>
</organism>
<gene>
    <name evidence="2" type="ORF">BGW36DRAFT_384390</name>
</gene>
<feature type="region of interest" description="Disordered" evidence="1">
    <location>
        <begin position="23"/>
        <end position="60"/>
    </location>
</feature>
<evidence type="ECO:0000256" key="1">
    <source>
        <dbReference type="SAM" id="MobiDB-lite"/>
    </source>
</evidence>
<evidence type="ECO:0000313" key="2">
    <source>
        <dbReference type="EMBL" id="KAH8694109.1"/>
    </source>
</evidence>
<dbReference type="Pfam" id="PF11905">
    <property type="entry name" value="DUF3425"/>
    <property type="match status" value="1"/>
</dbReference>
<proteinExistence type="predicted"/>
<keyword evidence="3" id="KW-1185">Reference proteome</keyword>
<comment type="caution">
    <text evidence="2">The sequence shown here is derived from an EMBL/GenBank/DDBJ whole genome shotgun (WGS) entry which is preliminary data.</text>
</comment>
<reference evidence="2" key="1">
    <citation type="submission" date="2021-12" db="EMBL/GenBank/DDBJ databases">
        <title>Convergent genome expansion in fungi linked to evolution of root-endophyte symbiosis.</title>
        <authorList>
            <consortium name="DOE Joint Genome Institute"/>
            <person name="Ke Y.-H."/>
            <person name="Bonito G."/>
            <person name="Liao H.-L."/>
            <person name="Looney B."/>
            <person name="Rojas-Flechas A."/>
            <person name="Nash J."/>
            <person name="Hameed K."/>
            <person name="Schadt C."/>
            <person name="Martin F."/>
            <person name="Crous P.W."/>
            <person name="Miettinen O."/>
            <person name="Magnuson J.K."/>
            <person name="Labbe J."/>
            <person name="Jacobson D."/>
            <person name="Doktycz M.J."/>
            <person name="Veneault-Fourrey C."/>
            <person name="Kuo A."/>
            <person name="Mondo S."/>
            <person name="Calhoun S."/>
            <person name="Riley R."/>
            <person name="Ohm R."/>
            <person name="LaButti K."/>
            <person name="Andreopoulos B."/>
            <person name="Pangilinan J."/>
            <person name="Nolan M."/>
            <person name="Tritt A."/>
            <person name="Clum A."/>
            <person name="Lipzen A."/>
            <person name="Daum C."/>
            <person name="Barry K."/>
            <person name="Grigoriev I.V."/>
            <person name="Vilgalys R."/>
        </authorList>
    </citation>
    <scope>NUCLEOTIDE SEQUENCE</scope>
    <source>
        <strain evidence="2">PMI_201</strain>
    </source>
</reference>
<dbReference type="Proteomes" id="UP001201262">
    <property type="component" value="Unassembled WGS sequence"/>
</dbReference>
<evidence type="ECO:0008006" key="4">
    <source>
        <dbReference type="Google" id="ProtNLM"/>
    </source>
</evidence>